<evidence type="ECO:0000256" key="1">
    <source>
        <dbReference type="SAM" id="MobiDB-lite"/>
    </source>
</evidence>
<evidence type="ECO:0008006" key="4">
    <source>
        <dbReference type="Google" id="ProtNLM"/>
    </source>
</evidence>
<accession>A0AAD9M036</accession>
<dbReference type="Proteomes" id="UP001232148">
    <property type="component" value="Unassembled WGS sequence"/>
</dbReference>
<keyword evidence="3" id="KW-1185">Reference proteome</keyword>
<gene>
    <name evidence="2" type="ORF">LX32DRAFT_451536</name>
</gene>
<protein>
    <recommendedName>
        <fullName evidence="4">IBR domain-containing protein</fullName>
    </recommendedName>
</protein>
<sequence length="191" mass="23392">MPWQRFQFMDWPDMEDMNRQDLDRQGRGRYSIVMYYADGTNDEPETRGWRADPRAHRRRPPEGARAWPIFEIHPDDPQCNHHLLTSWDVEDMNNRQRPPQCIFCRSRDEAVYFRCRTCGVVACSRHNLIRFGLQWAQALMIRERLQNRVWLEEPRHRRGESFSCRWFVFAFEWIWLTRMNPDWIRVVLGMF</sequence>
<evidence type="ECO:0000313" key="3">
    <source>
        <dbReference type="Proteomes" id="UP001232148"/>
    </source>
</evidence>
<dbReference type="EMBL" id="MU842899">
    <property type="protein sequence ID" value="KAK2027237.1"/>
    <property type="molecule type" value="Genomic_DNA"/>
</dbReference>
<proteinExistence type="predicted"/>
<comment type="caution">
    <text evidence="2">The sequence shown here is derived from an EMBL/GenBank/DDBJ whole genome shotgun (WGS) entry which is preliminary data.</text>
</comment>
<reference evidence="2" key="1">
    <citation type="submission" date="2021-06" db="EMBL/GenBank/DDBJ databases">
        <title>Comparative genomics, transcriptomics and evolutionary studies reveal genomic signatures of adaptation to plant cell wall in hemibiotrophic fungi.</title>
        <authorList>
            <consortium name="DOE Joint Genome Institute"/>
            <person name="Baroncelli R."/>
            <person name="Diaz J.F."/>
            <person name="Benocci T."/>
            <person name="Peng M."/>
            <person name="Battaglia E."/>
            <person name="Haridas S."/>
            <person name="Andreopoulos W."/>
            <person name="Labutti K."/>
            <person name="Pangilinan J."/>
            <person name="Floch G.L."/>
            <person name="Makela M.R."/>
            <person name="Henrissat B."/>
            <person name="Grigoriev I.V."/>
            <person name="Crouch J.A."/>
            <person name="De Vries R.P."/>
            <person name="Sukno S.A."/>
            <person name="Thon M.R."/>
        </authorList>
    </citation>
    <scope>NUCLEOTIDE SEQUENCE</scope>
    <source>
        <strain evidence="2">MAFF235873</strain>
    </source>
</reference>
<evidence type="ECO:0000313" key="2">
    <source>
        <dbReference type="EMBL" id="KAK2027237.1"/>
    </source>
</evidence>
<name>A0AAD9M036_9PEZI</name>
<dbReference type="AlphaFoldDB" id="A0AAD9M036"/>
<feature type="region of interest" description="Disordered" evidence="1">
    <location>
        <begin position="42"/>
        <end position="61"/>
    </location>
</feature>
<organism evidence="2 3">
    <name type="scientific">Colletotrichum zoysiae</name>
    <dbReference type="NCBI Taxonomy" id="1216348"/>
    <lineage>
        <taxon>Eukaryota</taxon>
        <taxon>Fungi</taxon>
        <taxon>Dikarya</taxon>
        <taxon>Ascomycota</taxon>
        <taxon>Pezizomycotina</taxon>
        <taxon>Sordariomycetes</taxon>
        <taxon>Hypocreomycetidae</taxon>
        <taxon>Glomerellales</taxon>
        <taxon>Glomerellaceae</taxon>
        <taxon>Colletotrichum</taxon>
        <taxon>Colletotrichum graminicola species complex</taxon>
    </lineage>
</organism>
<feature type="compositionally biased region" description="Basic and acidic residues" evidence="1">
    <location>
        <begin position="44"/>
        <end position="54"/>
    </location>
</feature>